<dbReference type="EMBL" id="JRUE01000264">
    <property type="protein sequence ID" value="KXZ62059.1"/>
    <property type="molecule type" value="Genomic_DNA"/>
</dbReference>
<dbReference type="PANTHER" id="PTHR35093">
    <property type="entry name" value="OUTER MEMBRANE PROTEIN NMB0088-RELATED"/>
    <property type="match status" value="1"/>
</dbReference>
<dbReference type="PANTHER" id="PTHR35093:SF8">
    <property type="entry name" value="OUTER MEMBRANE PROTEIN NMB0088-RELATED"/>
    <property type="match status" value="1"/>
</dbReference>
<keyword evidence="3" id="KW-1134">Transmembrane beta strand</keyword>
<dbReference type="Gene3D" id="2.40.160.60">
    <property type="entry name" value="Outer membrane protein transport protein (OMPP1/FadL/TodX)"/>
    <property type="match status" value="1"/>
</dbReference>
<evidence type="ECO:0000256" key="4">
    <source>
        <dbReference type="ARBA" id="ARBA00022692"/>
    </source>
</evidence>
<organism evidence="9 10">
    <name type="scientific">Acinetobacter venetianus</name>
    <dbReference type="NCBI Taxonomy" id="52133"/>
    <lineage>
        <taxon>Bacteria</taxon>
        <taxon>Pseudomonadati</taxon>
        <taxon>Pseudomonadota</taxon>
        <taxon>Gammaproteobacteria</taxon>
        <taxon>Moraxellales</taxon>
        <taxon>Moraxellaceae</taxon>
        <taxon>Acinetobacter</taxon>
    </lineage>
</organism>
<keyword evidence="4" id="KW-0812">Transmembrane</keyword>
<evidence type="ECO:0000256" key="1">
    <source>
        <dbReference type="ARBA" id="ARBA00004571"/>
    </source>
</evidence>
<reference evidence="9 10" key="1">
    <citation type="journal article" date="2016" name="Sci. Rep.">
        <title>Genomic and phenotypic characterization of the species Acinetobacter venetianus.</title>
        <authorList>
            <person name="Fondi M."/>
            <person name="Maida I."/>
            <person name="Perrin E."/>
            <person name="Orlandini V."/>
            <person name="La Torre L."/>
            <person name="Bosi E."/>
            <person name="Negroni A."/>
            <person name="Zanaroli G."/>
            <person name="Fava F."/>
            <person name="Decorosi F."/>
            <person name="Giovannetti L."/>
            <person name="Viti C."/>
            <person name="Vaneechoutte M."/>
            <person name="Dijkshoorn L."/>
            <person name="Fani R."/>
        </authorList>
    </citation>
    <scope>NUCLEOTIDE SEQUENCE [LARGE SCALE GENOMIC DNA]</scope>
    <source>
        <strain evidence="9 10">LUH5627</strain>
    </source>
</reference>
<evidence type="ECO:0000313" key="9">
    <source>
        <dbReference type="EMBL" id="KXZ62059.1"/>
    </source>
</evidence>
<dbReference type="Proteomes" id="UP000075680">
    <property type="component" value="Unassembled WGS sequence"/>
</dbReference>
<evidence type="ECO:0000256" key="8">
    <source>
        <dbReference type="SAM" id="SignalP"/>
    </source>
</evidence>
<evidence type="ECO:0000256" key="3">
    <source>
        <dbReference type="ARBA" id="ARBA00022452"/>
    </source>
</evidence>
<keyword evidence="7" id="KW-0998">Cell outer membrane</keyword>
<dbReference type="PATRIC" id="fig|52133.18.peg.3680"/>
<evidence type="ECO:0000256" key="2">
    <source>
        <dbReference type="ARBA" id="ARBA00008163"/>
    </source>
</evidence>
<accession>A0A150HJ07</accession>
<feature type="signal peptide" evidence="8">
    <location>
        <begin position="1"/>
        <end position="23"/>
    </location>
</feature>
<evidence type="ECO:0000313" key="10">
    <source>
        <dbReference type="Proteomes" id="UP000075680"/>
    </source>
</evidence>
<feature type="chain" id="PRO_5007562704" evidence="8">
    <location>
        <begin position="24"/>
        <end position="419"/>
    </location>
</feature>
<comment type="similarity">
    <text evidence="2">Belongs to the OmpP1/FadL family.</text>
</comment>
<name>A0A150HJ07_9GAMM</name>
<dbReference type="GO" id="GO:0015483">
    <property type="term" value="F:long-chain fatty acid transporting porin activity"/>
    <property type="evidence" value="ECO:0007669"/>
    <property type="project" value="TreeGrafter"/>
</dbReference>
<dbReference type="InterPro" id="IPR005017">
    <property type="entry name" value="OMPP1/FadL/TodX"/>
</dbReference>
<evidence type="ECO:0000256" key="6">
    <source>
        <dbReference type="ARBA" id="ARBA00023136"/>
    </source>
</evidence>
<dbReference type="AlphaFoldDB" id="A0A150HJ07"/>
<gene>
    <name evidence="9" type="ORF">AVENLUH5627_03598</name>
</gene>
<evidence type="ECO:0000256" key="7">
    <source>
        <dbReference type="ARBA" id="ARBA00023237"/>
    </source>
</evidence>
<dbReference type="SUPFAM" id="SSF56935">
    <property type="entry name" value="Porins"/>
    <property type="match status" value="1"/>
</dbReference>
<dbReference type="Pfam" id="PF03349">
    <property type="entry name" value="Toluene_X"/>
    <property type="match status" value="1"/>
</dbReference>
<comment type="subcellular location">
    <subcellularLocation>
        <location evidence="1">Cell outer membrane</location>
        <topology evidence="1">Multi-pass membrane protein</topology>
    </subcellularLocation>
</comment>
<sequence length="419" mass="44558">MQKSLGVVLPIVILSTLSQHSFATTGYFMHGYGVKAQGNAGASIAAFNDALTIASNPSGLAWLDSRVDVGATLFNPKRSSEIVGNLAGANGQYSANGREYFVLPEIAINKKVNDSVTLGLAVYGNGGMNTSYRNNPYAAFGNTGEAGVDLTQIFVSPSVAWRYSENQSIGVATNFLYQRFEAKGISGFAPFSTDGEHLSNQGKDSSTGIGVRVGWSAKLNDVVTVGANYSSKIKADKFDQYRGLFAQAGSFDVPESYGVGVSVKASPALTLLADVQRINYSDVDSVGNVFSFDSLMAGNAFGSEKGQGFGWKDINVYKVGASYQLNPQLTLRAGYSHNDQPISESQTFLNILAPGVIKDHVSVGATWNIDRAQELSVAYTYGLKETVKGNQSIPIAFGGGEANIEMDQHILGLSYGVKF</sequence>
<comment type="caution">
    <text evidence="9">The sequence shown here is derived from an EMBL/GenBank/DDBJ whole genome shotgun (WGS) entry which is preliminary data.</text>
</comment>
<protein>
    <submittedName>
        <fullName evidence="9">Putative outer membrane protein</fullName>
    </submittedName>
</protein>
<dbReference type="RefSeq" id="WP_061519917.1">
    <property type="nucleotide sequence ID" value="NZ_JRUE01000264.1"/>
</dbReference>
<keyword evidence="5 8" id="KW-0732">Signal</keyword>
<dbReference type="GO" id="GO:0009279">
    <property type="term" value="C:cell outer membrane"/>
    <property type="evidence" value="ECO:0007669"/>
    <property type="project" value="UniProtKB-SubCell"/>
</dbReference>
<evidence type="ECO:0000256" key="5">
    <source>
        <dbReference type="ARBA" id="ARBA00022729"/>
    </source>
</evidence>
<proteinExistence type="inferred from homology"/>
<keyword evidence="6" id="KW-0472">Membrane</keyword>